<evidence type="ECO:0000313" key="4">
    <source>
        <dbReference type="Proteomes" id="UP000214603"/>
    </source>
</evidence>
<name>A0A225MDD8_9BURK</name>
<keyword evidence="2" id="KW-1133">Transmembrane helix</keyword>
<dbReference type="PANTHER" id="PTHR42928">
    <property type="entry name" value="TRICARBOXYLATE-BINDING PROTEIN"/>
    <property type="match status" value="1"/>
</dbReference>
<dbReference type="Gene3D" id="3.40.190.150">
    <property type="entry name" value="Bordetella uptake gene, domain 1"/>
    <property type="match status" value="1"/>
</dbReference>
<organism evidence="3 4">
    <name type="scientific">Candidimonas nitroreducens</name>
    <dbReference type="NCBI Taxonomy" id="683354"/>
    <lineage>
        <taxon>Bacteria</taxon>
        <taxon>Pseudomonadati</taxon>
        <taxon>Pseudomonadota</taxon>
        <taxon>Betaproteobacteria</taxon>
        <taxon>Burkholderiales</taxon>
        <taxon>Alcaligenaceae</taxon>
        <taxon>Candidimonas</taxon>
    </lineage>
</organism>
<protein>
    <recommendedName>
        <fullName evidence="5">Tripartite tricarboxylate transporter substrate binding protein</fullName>
    </recommendedName>
</protein>
<evidence type="ECO:0000256" key="1">
    <source>
        <dbReference type="ARBA" id="ARBA00006987"/>
    </source>
</evidence>
<accession>A0A225MDD8</accession>
<dbReference type="AlphaFoldDB" id="A0A225MDD8"/>
<comment type="similarity">
    <text evidence="1">Belongs to the UPF0065 (bug) family.</text>
</comment>
<proteinExistence type="inferred from homology"/>
<keyword evidence="2" id="KW-0812">Transmembrane</keyword>
<keyword evidence="4" id="KW-1185">Reference proteome</keyword>
<dbReference type="InterPro" id="IPR042100">
    <property type="entry name" value="Bug_dom1"/>
</dbReference>
<dbReference type="InterPro" id="IPR005064">
    <property type="entry name" value="BUG"/>
</dbReference>
<reference evidence="4" key="1">
    <citation type="submission" date="2017-06" db="EMBL/GenBank/DDBJ databases">
        <title>Herbaspirillum phytohormonus sp. nov., isolated from the root nodule of Robinia pseudoacacia in lead-zinc mine.</title>
        <authorList>
            <person name="Fan M."/>
            <person name="Lin Y."/>
        </authorList>
    </citation>
    <scope>NUCLEOTIDE SEQUENCE [LARGE SCALE GENOMIC DNA]</scope>
    <source>
        <strain evidence="4">SC-089</strain>
    </source>
</reference>
<dbReference type="PIRSF" id="PIRSF017082">
    <property type="entry name" value="YflP"/>
    <property type="match status" value="1"/>
</dbReference>
<gene>
    <name evidence="3" type="ORF">CEY11_17065</name>
</gene>
<dbReference type="Proteomes" id="UP000214603">
    <property type="component" value="Unassembled WGS sequence"/>
</dbReference>
<dbReference type="CDD" id="cd07012">
    <property type="entry name" value="PBP2_Bug_TTT"/>
    <property type="match status" value="1"/>
</dbReference>
<dbReference type="SUPFAM" id="SSF53850">
    <property type="entry name" value="Periplasmic binding protein-like II"/>
    <property type="match status" value="1"/>
</dbReference>
<dbReference type="PANTHER" id="PTHR42928:SF5">
    <property type="entry name" value="BLR1237 PROTEIN"/>
    <property type="match status" value="1"/>
</dbReference>
<keyword evidence="2" id="KW-0472">Membrane</keyword>
<evidence type="ECO:0000313" key="3">
    <source>
        <dbReference type="EMBL" id="OWT57601.1"/>
    </source>
</evidence>
<evidence type="ECO:0000256" key="2">
    <source>
        <dbReference type="SAM" id="Phobius"/>
    </source>
</evidence>
<dbReference type="EMBL" id="NJIH01000009">
    <property type="protein sequence ID" value="OWT57601.1"/>
    <property type="molecule type" value="Genomic_DNA"/>
</dbReference>
<sequence>MPARGSRGFPHIPTSKTQETRMFRFLYSISLFCAIAAIFTLPISSTAQPAYPSRPITLIVPYPPGGGIDPAARIYADALEKALGQTIVIQNQGGASGQIGTNHAAHSSPNGYTLLFGSVAPNVILPAAYGNQLPYNEQKDFAPIGLIAQADYVLLVSAKLHVNSLKGFLDYAKAQTKPIAYASSGQLSGPHLAGALLSNMSGIKMLHVPYRGNGPALTALMSGEVAFAFDSAGGVVSRGKSDKYHALAVTGDQPFPSDPSLPNLGKLYPGHNVSQWYGLMAPAGIPQNVLDRLKAAHEKAVHSAALQRRMQEIGLNVITDSTPQKFQAYVDNEITRWRHILATQKIGIPKL</sequence>
<evidence type="ECO:0008006" key="5">
    <source>
        <dbReference type="Google" id="ProtNLM"/>
    </source>
</evidence>
<dbReference type="Pfam" id="PF03401">
    <property type="entry name" value="TctC"/>
    <property type="match status" value="1"/>
</dbReference>
<feature type="transmembrane region" description="Helical" evidence="2">
    <location>
        <begin position="25"/>
        <end position="44"/>
    </location>
</feature>
<dbReference type="Gene3D" id="3.40.190.10">
    <property type="entry name" value="Periplasmic binding protein-like II"/>
    <property type="match status" value="1"/>
</dbReference>
<comment type="caution">
    <text evidence="3">The sequence shown here is derived from an EMBL/GenBank/DDBJ whole genome shotgun (WGS) entry which is preliminary data.</text>
</comment>